<feature type="compositionally biased region" description="Gly residues" evidence="1">
    <location>
        <begin position="484"/>
        <end position="502"/>
    </location>
</feature>
<evidence type="ECO:0000313" key="3">
    <source>
        <dbReference type="Proteomes" id="UP000053927"/>
    </source>
</evidence>
<gene>
    <name evidence="2" type="ORF">STEHIDRAFT_115775</name>
</gene>
<evidence type="ECO:0000313" key="2">
    <source>
        <dbReference type="EMBL" id="EIM80305.1"/>
    </source>
</evidence>
<accession>R7RZF7</accession>
<sequence length="540" mass="59155">MILKSEGASARGHHRLVPVQAVRRGLSTETTLVYAVLVIYDTATRLARGKIGEITSTLTLLSWTILVSLQKVCATLRPLRRPTTPRQPNSDTKGSSTRESQPLRATPEHQTHEPVGATRLRNLPRSRRARLRIELQDLQDRTLAELEVPPRPLPDDIVSMIPSSTELSSATSVMPSISSTGSPQASHISTHDASTNVPKPTLSPAQATLLTTFVSEHQYSFQTALFLGICCQGGESSFDYDSTFFCFDLCMRLGGASDLSHRHEGVGEESGVGDHQSTAFRLAKGAVRRVTNPEVTGEESTLAADEFHALSVRKPLYDALKASIKTQTGVDYLQFVLVLFRLDEQVFAWFPFPRFRGVDPYMLMNPNRTPSSSPTSSYFPMCYPDVDRNVCSASAGDNRKGLPYLEELQAYYAQGIWDTGLKTFIDSGWVLRAVRDDDDISPSLPSSLYHVLGSSRVKSETLFLGKMKLVRGAAAEEKKDGDDGGGGGGNSGGESSGGGSGTGRMRKEWVWERLSFPELLKGGVPDCWARDWMIHGVQKV</sequence>
<feature type="region of interest" description="Disordered" evidence="1">
    <location>
        <begin position="78"/>
        <end position="123"/>
    </location>
</feature>
<reference evidence="3" key="1">
    <citation type="journal article" date="2012" name="Science">
        <title>The Paleozoic origin of enzymatic lignin decomposition reconstructed from 31 fungal genomes.</title>
        <authorList>
            <person name="Floudas D."/>
            <person name="Binder M."/>
            <person name="Riley R."/>
            <person name="Barry K."/>
            <person name="Blanchette R.A."/>
            <person name="Henrissat B."/>
            <person name="Martinez A.T."/>
            <person name="Otillar R."/>
            <person name="Spatafora J.W."/>
            <person name="Yadav J.S."/>
            <person name="Aerts A."/>
            <person name="Benoit I."/>
            <person name="Boyd A."/>
            <person name="Carlson A."/>
            <person name="Copeland A."/>
            <person name="Coutinho P.M."/>
            <person name="de Vries R.P."/>
            <person name="Ferreira P."/>
            <person name="Findley K."/>
            <person name="Foster B."/>
            <person name="Gaskell J."/>
            <person name="Glotzer D."/>
            <person name="Gorecki P."/>
            <person name="Heitman J."/>
            <person name="Hesse C."/>
            <person name="Hori C."/>
            <person name="Igarashi K."/>
            <person name="Jurgens J.A."/>
            <person name="Kallen N."/>
            <person name="Kersten P."/>
            <person name="Kohler A."/>
            <person name="Kuees U."/>
            <person name="Kumar T.K.A."/>
            <person name="Kuo A."/>
            <person name="LaButti K."/>
            <person name="Larrondo L.F."/>
            <person name="Lindquist E."/>
            <person name="Ling A."/>
            <person name="Lombard V."/>
            <person name="Lucas S."/>
            <person name="Lundell T."/>
            <person name="Martin R."/>
            <person name="McLaughlin D.J."/>
            <person name="Morgenstern I."/>
            <person name="Morin E."/>
            <person name="Murat C."/>
            <person name="Nagy L.G."/>
            <person name="Nolan M."/>
            <person name="Ohm R.A."/>
            <person name="Patyshakuliyeva A."/>
            <person name="Rokas A."/>
            <person name="Ruiz-Duenas F.J."/>
            <person name="Sabat G."/>
            <person name="Salamov A."/>
            <person name="Samejima M."/>
            <person name="Schmutz J."/>
            <person name="Slot J.C."/>
            <person name="St John F."/>
            <person name="Stenlid J."/>
            <person name="Sun H."/>
            <person name="Sun S."/>
            <person name="Syed K."/>
            <person name="Tsang A."/>
            <person name="Wiebenga A."/>
            <person name="Young D."/>
            <person name="Pisabarro A."/>
            <person name="Eastwood D.C."/>
            <person name="Martin F."/>
            <person name="Cullen D."/>
            <person name="Grigoriev I.V."/>
            <person name="Hibbett D.S."/>
        </authorList>
    </citation>
    <scope>NUCLEOTIDE SEQUENCE [LARGE SCALE GENOMIC DNA]</scope>
    <source>
        <strain evidence="3">FP-91666</strain>
    </source>
</reference>
<name>R7RZF7_STEHR</name>
<feature type="region of interest" description="Disordered" evidence="1">
    <location>
        <begin position="475"/>
        <end position="504"/>
    </location>
</feature>
<dbReference type="RefSeq" id="XP_007310448.1">
    <property type="nucleotide sequence ID" value="XM_007310386.1"/>
</dbReference>
<evidence type="ECO:0000256" key="1">
    <source>
        <dbReference type="SAM" id="MobiDB-lite"/>
    </source>
</evidence>
<feature type="compositionally biased region" description="Polar residues" evidence="1">
    <location>
        <begin position="87"/>
        <end position="100"/>
    </location>
</feature>
<dbReference type="KEGG" id="shs:STEHIDRAFT_115775"/>
<dbReference type="Proteomes" id="UP000053927">
    <property type="component" value="Unassembled WGS sequence"/>
</dbReference>
<dbReference type="AlphaFoldDB" id="R7RZF7"/>
<proteinExistence type="predicted"/>
<dbReference type="EMBL" id="JH687398">
    <property type="protein sequence ID" value="EIM80305.1"/>
    <property type="molecule type" value="Genomic_DNA"/>
</dbReference>
<organism evidence="2 3">
    <name type="scientific">Stereum hirsutum (strain FP-91666)</name>
    <name type="common">White-rot fungus</name>
    <dbReference type="NCBI Taxonomy" id="721885"/>
    <lineage>
        <taxon>Eukaryota</taxon>
        <taxon>Fungi</taxon>
        <taxon>Dikarya</taxon>
        <taxon>Basidiomycota</taxon>
        <taxon>Agaricomycotina</taxon>
        <taxon>Agaricomycetes</taxon>
        <taxon>Russulales</taxon>
        <taxon>Stereaceae</taxon>
        <taxon>Stereum</taxon>
    </lineage>
</organism>
<keyword evidence="3" id="KW-1185">Reference proteome</keyword>
<feature type="region of interest" description="Disordered" evidence="1">
    <location>
        <begin position="173"/>
        <end position="198"/>
    </location>
</feature>
<dbReference type="GeneID" id="18795813"/>
<protein>
    <submittedName>
        <fullName evidence="2">Uncharacterized protein</fullName>
    </submittedName>
</protein>